<dbReference type="GO" id="GO:0008380">
    <property type="term" value="P:RNA splicing"/>
    <property type="evidence" value="ECO:0007669"/>
    <property type="project" value="UniProtKB-KW"/>
</dbReference>
<dbReference type="PROSITE" id="PS50006">
    <property type="entry name" value="FHA_DOMAIN"/>
    <property type="match status" value="1"/>
</dbReference>
<keyword evidence="9" id="KW-0508">mRNA splicing</keyword>
<keyword evidence="7" id="KW-0175">Coiled coil</keyword>
<dbReference type="PANTHER" id="PTHR23308">
    <property type="entry name" value="NUCLEAR INHIBITOR OF PROTEIN PHOSPHATASE-1"/>
    <property type="match status" value="1"/>
</dbReference>
<keyword evidence="8" id="KW-0943">RNA-mediated gene silencing</keyword>
<feature type="compositionally biased region" description="Basic and acidic residues" evidence="12">
    <location>
        <begin position="147"/>
        <end position="174"/>
    </location>
</feature>
<accession>A0A9J2PYI2</accession>
<dbReference type="Pfam" id="PF00498">
    <property type="entry name" value="FHA"/>
    <property type="match status" value="1"/>
</dbReference>
<dbReference type="SMART" id="SM00240">
    <property type="entry name" value="FHA"/>
    <property type="match status" value="1"/>
</dbReference>
<keyword evidence="6" id="KW-0832">Ubl conjugation</keyword>
<dbReference type="WBParaSite" id="ALUE_0001469601-mRNA-1">
    <property type="protein sequence ID" value="ALUE_0001469601-mRNA-1"/>
    <property type="gene ID" value="ALUE_0001469601"/>
</dbReference>
<keyword evidence="4" id="KW-0507">mRNA processing</keyword>
<feature type="domain" description="FHA" evidence="13">
    <location>
        <begin position="383"/>
        <end position="446"/>
    </location>
</feature>
<evidence type="ECO:0000256" key="5">
    <source>
        <dbReference type="ARBA" id="ARBA00022728"/>
    </source>
</evidence>
<dbReference type="Proteomes" id="UP000036681">
    <property type="component" value="Unplaced"/>
</dbReference>
<evidence type="ECO:0000256" key="9">
    <source>
        <dbReference type="ARBA" id="ARBA00023187"/>
    </source>
</evidence>
<evidence type="ECO:0000256" key="4">
    <source>
        <dbReference type="ARBA" id="ARBA00022664"/>
    </source>
</evidence>
<protein>
    <submittedName>
        <fullName evidence="15">FHA domain-containing protein</fullName>
    </submittedName>
</protein>
<dbReference type="GO" id="GO:0005681">
    <property type="term" value="C:spliceosomal complex"/>
    <property type="evidence" value="ECO:0007669"/>
    <property type="project" value="UniProtKB-KW"/>
</dbReference>
<evidence type="ECO:0000256" key="7">
    <source>
        <dbReference type="ARBA" id="ARBA00023054"/>
    </source>
</evidence>
<keyword evidence="2" id="KW-1017">Isopeptide bond</keyword>
<keyword evidence="10" id="KW-0539">Nucleus</keyword>
<evidence type="ECO:0000313" key="14">
    <source>
        <dbReference type="Proteomes" id="UP000036681"/>
    </source>
</evidence>
<feature type="region of interest" description="Disordered" evidence="12">
    <location>
        <begin position="475"/>
        <end position="496"/>
    </location>
</feature>
<dbReference type="GO" id="GO:0031047">
    <property type="term" value="P:regulatory ncRNA-mediated gene silencing"/>
    <property type="evidence" value="ECO:0007669"/>
    <property type="project" value="UniProtKB-KW"/>
</dbReference>
<comment type="function">
    <text evidence="11">Required for pre-mRNA splicing as component of the spliceosome. As a component of the minor spliceosome, involved in the splicing of U12-type introns in pre-mRNAs. Down-regulates NF-kappa-B signaling by competing with RELA for CREBBP/EP300 binding. Involved in the microRNA (miRNA) biogenesis. May be involved in cyclin-D1/CCND1 mRNA stability through the SNARP complex which associates with both the 3'end of the CCND1 gene and its mRNA.</text>
</comment>
<dbReference type="FunFam" id="2.60.200.20:FF:000008">
    <property type="entry name" value="smad nuclear-interacting protein 1"/>
    <property type="match status" value="1"/>
</dbReference>
<feature type="compositionally biased region" description="Basic and acidic residues" evidence="12">
    <location>
        <begin position="243"/>
        <end position="267"/>
    </location>
</feature>
<name>A0A9J2PYI2_ASCLU</name>
<evidence type="ECO:0000259" key="13">
    <source>
        <dbReference type="PROSITE" id="PS50006"/>
    </source>
</evidence>
<evidence type="ECO:0000256" key="1">
    <source>
        <dbReference type="ARBA" id="ARBA00004123"/>
    </source>
</evidence>
<dbReference type="AlphaFoldDB" id="A0A9J2PYI2"/>
<evidence type="ECO:0000256" key="8">
    <source>
        <dbReference type="ARBA" id="ARBA00023158"/>
    </source>
</evidence>
<keyword evidence="3" id="KW-0597">Phosphoprotein</keyword>
<evidence type="ECO:0000313" key="15">
    <source>
        <dbReference type="WBParaSite" id="ALUE_0001469601-mRNA-1"/>
    </source>
</evidence>
<comment type="subcellular location">
    <subcellularLocation>
        <location evidence="1">Nucleus</location>
    </subcellularLocation>
</comment>
<feature type="region of interest" description="Disordered" evidence="12">
    <location>
        <begin position="1"/>
        <end position="267"/>
    </location>
</feature>
<feature type="compositionally biased region" description="Basic and acidic residues" evidence="12">
    <location>
        <begin position="22"/>
        <end position="33"/>
    </location>
</feature>
<feature type="compositionally biased region" description="Basic and acidic residues" evidence="12">
    <location>
        <begin position="310"/>
        <end position="327"/>
    </location>
</feature>
<evidence type="ECO:0000256" key="10">
    <source>
        <dbReference type="ARBA" id="ARBA00023242"/>
    </source>
</evidence>
<proteinExistence type="predicted"/>
<feature type="compositionally biased region" description="Basic and acidic residues" evidence="12">
    <location>
        <begin position="187"/>
        <end position="233"/>
    </location>
</feature>
<keyword evidence="5" id="KW-0747">Spliceosome</keyword>
<evidence type="ECO:0000256" key="6">
    <source>
        <dbReference type="ARBA" id="ARBA00022843"/>
    </source>
</evidence>
<dbReference type="Gene3D" id="2.60.200.20">
    <property type="match status" value="1"/>
</dbReference>
<dbReference type="InterPro" id="IPR050923">
    <property type="entry name" value="Cell_Proc_Reg/RNA_Proc"/>
</dbReference>
<dbReference type="InterPro" id="IPR000253">
    <property type="entry name" value="FHA_dom"/>
</dbReference>
<reference evidence="15" key="1">
    <citation type="submission" date="2023-03" db="UniProtKB">
        <authorList>
            <consortium name="WormBaseParasite"/>
        </authorList>
    </citation>
    <scope>IDENTIFICATION</scope>
</reference>
<dbReference type="SUPFAM" id="SSF49879">
    <property type="entry name" value="SMAD/FHA domain"/>
    <property type="match status" value="1"/>
</dbReference>
<feature type="compositionally biased region" description="Basic residues" evidence="12">
    <location>
        <begin position="133"/>
        <end position="146"/>
    </location>
</feature>
<feature type="compositionally biased region" description="Basic and acidic residues" evidence="12">
    <location>
        <begin position="107"/>
        <end position="118"/>
    </location>
</feature>
<organism evidence="14 15">
    <name type="scientific">Ascaris lumbricoides</name>
    <name type="common">Giant roundworm</name>
    <dbReference type="NCBI Taxonomy" id="6252"/>
    <lineage>
        <taxon>Eukaryota</taxon>
        <taxon>Metazoa</taxon>
        <taxon>Ecdysozoa</taxon>
        <taxon>Nematoda</taxon>
        <taxon>Chromadorea</taxon>
        <taxon>Rhabditida</taxon>
        <taxon>Spirurina</taxon>
        <taxon>Ascaridomorpha</taxon>
        <taxon>Ascaridoidea</taxon>
        <taxon>Ascarididae</taxon>
        <taxon>Ascaris</taxon>
    </lineage>
</organism>
<feature type="region of interest" description="Disordered" evidence="12">
    <location>
        <begin position="305"/>
        <end position="334"/>
    </location>
</feature>
<sequence length="496" mass="58037">MPLGERNDVEPSNSRNETPPGRSEHKHCSSPREKHGRRHHAERESSREHRKHHKTKGWSIAEVENARVVVNGHHVKMGRDTVRDKMPLGERNDVEPSNSRNETPPGRSEHKHCSSPREKHGRRHHAERESSREHRKHHKSGLNGRHRVGDDQRKVANEIKTEQSRSVSPEETHSRRGRMGDNSGMEESDRKHRRIRDDEDKRRKDYRKRDDGNAERDRREESRRRSKERDAKGVHAGKQYNRTPERHGRREQRYSDGRISGKHEFEERKRSMKKDLFLADKKYGLQKRVKGEGDEQAYDRFEQRATAQWGKDEKETEKAKVEKEKPSFEPSGKLAEDTNTYKGVVIKYNEPSDARKPKLRWRLYPFKGDETLPVLYIHRQSAYLIGRDRRIADLPVDHPSCSKQHAVFQYRLVPVDLDDGTTVKRIRPYIIDLGSANGTYLNGERIEPQRFIELREKDVLRFAFSTREFVLLNEKSNDGGASDTEMPKRSPSSSPE</sequence>
<dbReference type="InterPro" id="IPR008984">
    <property type="entry name" value="SMAD_FHA_dom_sf"/>
</dbReference>
<keyword evidence="14" id="KW-1185">Reference proteome</keyword>
<dbReference type="GO" id="GO:0006397">
    <property type="term" value="P:mRNA processing"/>
    <property type="evidence" value="ECO:0007669"/>
    <property type="project" value="UniProtKB-KW"/>
</dbReference>
<evidence type="ECO:0000256" key="2">
    <source>
        <dbReference type="ARBA" id="ARBA00022499"/>
    </source>
</evidence>
<evidence type="ECO:0000256" key="12">
    <source>
        <dbReference type="SAM" id="MobiDB-lite"/>
    </source>
</evidence>
<feature type="compositionally biased region" description="Basic and acidic residues" evidence="12">
    <location>
        <begin position="77"/>
        <end position="94"/>
    </location>
</feature>
<evidence type="ECO:0000256" key="11">
    <source>
        <dbReference type="ARBA" id="ARBA00055964"/>
    </source>
</evidence>
<evidence type="ECO:0000256" key="3">
    <source>
        <dbReference type="ARBA" id="ARBA00022553"/>
    </source>
</evidence>